<dbReference type="InterPro" id="IPR047589">
    <property type="entry name" value="DUF11_rpt"/>
</dbReference>
<dbReference type="OrthoDB" id="9805017at2"/>
<dbReference type="Proteomes" id="UP000270036">
    <property type="component" value="Chromosome"/>
</dbReference>
<dbReference type="EMBL" id="LR134441">
    <property type="protein sequence ID" value="VEH99033.1"/>
    <property type="molecule type" value="Genomic_DNA"/>
</dbReference>
<evidence type="ECO:0000256" key="2">
    <source>
        <dbReference type="SAM" id="SignalP"/>
    </source>
</evidence>
<dbReference type="AlphaFoldDB" id="A0A3S5EUR7"/>
<proteinExistence type="predicted"/>
<protein>
    <recommendedName>
        <fullName evidence="3">DUF11 domain-containing protein</fullName>
    </recommendedName>
</protein>
<sequence length="950" mass="101122">MRKLTTFFKLRISFIGLFLLFSNQLLADGSKDLYPDGKLGYRAFLRSSPTVDAERWPFPTQGTHFVYAKVGERITLASSAQLATGPSAIKLYSPSGGLLLNDATIAGQISNRVAELAGPQLSGQTGGNRYTPIYYQVPTGATGIYRVEFIGRTTGDPGTTILANASWTQGDNGIPSWDVSVINTANTAFIKGRVYTNVLNLSNGNTSSNANGFRGIVYALTDDGFTYRINNNGNNGLYFTFFVNNNGFLGAGGVPLYKSLNKSNLSNSDVQNPLNADTPTHVTHKIFYNLPAGDLPLTSIGAVPGNSTWLKKAPVVPVVTGLTFQGVEGVEGQVSNKGGYVKFTSNRDGKYNINIKSSENPEAFPARVLIGFAATGDNSIYWDGKDGSGNLLPAGIEPVATTVKLQGAEVHFPYIDMEYNQFGTVIELLDDTNLNNVVSDIVYWNDIDIPDVTNGTNSNPKNNSQLPPTSSAGISSNTNGHIWGVGGTGTAGQFGDKKSMDTWAFVTGPSVTLPTNIETKIADLKISHVIASKAAVVPGDILNFSIKVKNDGPSSVEGAQFKFVLPLGFNPQSLSFIGNGCGTESLAITYNSATRTYSSSLDLPNGCEITYNFATLVTSAVTPGNQDFNASILRPNDVTDPDATNSDLNVPPTNAAFECANNGLGGVCNNIKVLQVLFSQTEICTEQVLGETFTAEGGVPKVFNQPATNYGFVFDIYKLDNSFNMNINGVNLASSELEFQQESTPAPGINIRFLDGTTYGTGGVTGTQKIWQMTGTSAAPLIKVVISPTGTVTMFGSKVSGGLLFPLELINGNVFNTILWNANSPNVITITQNVVGTTNITGRGYGLKIVPCACYNPANTTGIGPDTKLGITLLQRAGIEDADQWPMVRKSGHIALESNTKGFVITRVAKADLGGITTPQEGMMLYDTTDKCLKIYADGVWACFSQPACP</sequence>
<dbReference type="NCBIfam" id="TIGR01451">
    <property type="entry name" value="B_ant_repeat"/>
    <property type="match status" value="1"/>
</dbReference>
<reference evidence="4 5" key="1">
    <citation type="submission" date="2018-12" db="EMBL/GenBank/DDBJ databases">
        <authorList>
            <consortium name="Pathogen Informatics"/>
        </authorList>
    </citation>
    <scope>NUCLEOTIDE SEQUENCE [LARGE SCALE GENOMIC DNA]</scope>
    <source>
        <strain evidence="4 5">NCTC13489</strain>
    </source>
</reference>
<name>A0A3S5EUR7_9FLAO</name>
<feature type="region of interest" description="Disordered" evidence="1">
    <location>
        <begin position="453"/>
        <end position="473"/>
    </location>
</feature>
<dbReference type="KEGG" id="cant:NCTC13489_01299"/>
<evidence type="ECO:0000313" key="5">
    <source>
        <dbReference type="Proteomes" id="UP000270036"/>
    </source>
</evidence>
<keyword evidence="2" id="KW-0732">Signal</keyword>
<dbReference type="InterPro" id="IPR013783">
    <property type="entry name" value="Ig-like_fold"/>
</dbReference>
<feature type="domain" description="DUF11" evidence="3">
    <location>
        <begin position="523"/>
        <end position="646"/>
    </location>
</feature>
<feature type="signal peptide" evidence="2">
    <location>
        <begin position="1"/>
        <end position="27"/>
    </location>
</feature>
<evidence type="ECO:0000313" key="4">
    <source>
        <dbReference type="EMBL" id="VEH99033.1"/>
    </source>
</evidence>
<dbReference type="RefSeq" id="WP_051803759.1">
    <property type="nucleotide sequence ID" value="NZ_FOIX01000004.1"/>
</dbReference>
<feature type="chain" id="PRO_5018762513" description="DUF11 domain-containing protein" evidence="2">
    <location>
        <begin position="28"/>
        <end position="950"/>
    </location>
</feature>
<gene>
    <name evidence="4" type="ORF">NCTC13489_01299</name>
</gene>
<organism evidence="4 5">
    <name type="scientific">Kaistella antarctica</name>
    <dbReference type="NCBI Taxonomy" id="266748"/>
    <lineage>
        <taxon>Bacteria</taxon>
        <taxon>Pseudomonadati</taxon>
        <taxon>Bacteroidota</taxon>
        <taxon>Flavobacteriia</taxon>
        <taxon>Flavobacteriales</taxon>
        <taxon>Weeksellaceae</taxon>
        <taxon>Chryseobacterium group</taxon>
        <taxon>Kaistella</taxon>
    </lineage>
</organism>
<accession>A0A3S5EUR7</accession>
<evidence type="ECO:0000259" key="3">
    <source>
        <dbReference type="Pfam" id="PF01345"/>
    </source>
</evidence>
<dbReference type="Pfam" id="PF01345">
    <property type="entry name" value="DUF11"/>
    <property type="match status" value="1"/>
</dbReference>
<evidence type="ECO:0000256" key="1">
    <source>
        <dbReference type="SAM" id="MobiDB-lite"/>
    </source>
</evidence>
<dbReference type="Gene3D" id="2.60.40.10">
    <property type="entry name" value="Immunoglobulins"/>
    <property type="match status" value="1"/>
</dbReference>
<dbReference type="InterPro" id="IPR001434">
    <property type="entry name" value="OmcB-like_DUF11"/>
</dbReference>